<keyword evidence="9" id="KW-1185">Reference proteome</keyword>
<evidence type="ECO:0000256" key="4">
    <source>
        <dbReference type="ARBA" id="ARBA00022980"/>
    </source>
</evidence>
<evidence type="ECO:0000256" key="3">
    <source>
        <dbReference type="ARBA" id="ARBA00022884"/>
    </source>
</evidence>
<keyword evidence="2 6" id="KW-0699">rRNA-binding</keyword>
<dbReference type="KEGG" id="clg:Calag_0672"/>
<dbReference type="NCBIfam" id="TIGR03636">
    <property type="entry name" value="uL23_arch"/>
    <property type="match status" value="1"/>
</dbReference>
<evidence type="ECO:0000256" key="1">
    <source>
        <dbReference type="ARBA" id="ARBA00006700"/>
    </source>
</evidence>
<dbReference type="Proteomes" id="UP000010469">
    <property type="component" value="Chromosome"/>
</dbReference>
<dbReference type="STRING" id="1056495.Calag_0672"/>
<dbReference type="InterPro" id="IPR001014">
    <property type="entry name" value="Ribosomal_uL23_CS"/>
</dbReference>
<dbReference type="eggNOG" id="arCOG04072">
    <property type="taxonomic scope" value="Archaea"/>
</dbReference>
<evidence type="ECO:0000313" key="9">
    <source>
        <dbReference type="Proteomes" id="UP000010469"/>
    </source>
</evidence>
<dbReference type="Gene3D" id="3.30.70.330">
    <property type="match status" value="1"/>
</dbReference>
<reference evidence="9" key="1">
    <citation type="submission" date="2012-03" db="EMBL/GenBank/DDBJ databases">
        <title>Complete genome of Caldisphaera lagunensis DSM 15908.</title>
        <authorList>
            <person name="Lucas S."/>
            <person name="Copeland A."/>
            <person name="Lapidus A."/>
            <person name="Glavina del Rio T."/>
            <person name="Dalin E."/>
            <person name="Tice H."/>
            <person name="Bruce D."/>
            <person name="Goodwin L."/>
            <person name="Pitluck S."/>
            <person name="Peters L."/>
            <person name="Mikhailova N."/>
            <person name="Teshima H."/>
            <person name="Kyrpides N."/>
            <person name="Mavromatis K."/>
            <person name="Ivanova N."/>
            <person name="Brettin T."/>
            <person name="Detter J.C."/>
            <person name="Han C."/>
            <person name="Larimer F."/>
            <person name="Land M."/>
            <person name="Hauser L."/>
            <person name="Markowitz V."/>
            <person name="Cheng J.-F."/>
            <person name="Hugenholtz P."/>
            <person name="Woyke T."/>
            <person name="Wu D."/>
            <person name="Spring S."/>
            <person name="Schroeder M."/>
            <person name="Brambilla E."/>
            <person name="Klenk H.-P."/>
            <person name="Eisen J.A."/>
        </authorList>
    </citation>
    <scope>NUCLEOTIDE SEQUENCE [LARGE SCALE GENOMIC DNA]</scope>
    <source>
        <strain evidence="9">DSM 15908 / JCM 11604 / IC-154</strain>
    </source>
</reference>
<dbReference type="PANTHER" id="PTHR11620">
    <property type="entry name" value="60S RIBOSOMAL PROTEIN L23A"/>
    <property type="match status" value="1"/>
</dbReference>
<keyword evidence="4 6" id="KW-0689">Ribosomal protein</keyword>
<name>L0A973_CALLD</name>
<keyword evidence="5 6" id="KW-0687">Ribonucleoprotein</keyword>
<dbReference type="HAMAP" id="MF_01369_B">
    <property type="entry name" value="Ribosomal_uL23_B"/>
    <property type="match status" value="1"/>
</dbReference>
<dbReference type="InterPro" id="IPR012677">
    <property type="entry name" value="Nucleotide-bd_a/b_plait_sf"/>
</dbReference>
<comment type="similarity">
    <text evidence="1 6 7">Belongs to the universal ribosomal protein uL23 family.</text>
</comment>
<dbReference type="FunCoup" id="L0A973">
    <property type="interactions" value="159"/>
</dbReference>
<protein>
    <recommendedName>
        <fullName evidence="6">Large ribosomal subunit protein uL23</fullName>
    </recommendedName>
</protein>
<dbReference type="GO" id="GO:0019843">
    <property type="term" value="F:rRNA binding"/>
    <property type="evidence" value="ECO:0007669"/>
    <property type="project" value="UniProtKB-UniRule"/>
</dbReference>
<proteinExistence type="inferred from homology"/>
<dbReference type="InterPro" id="IPR019985">
    <property type="entry name" value="Ribosomal_uL23"/>
</dbReference>
<evidence type="ECO:0000256" key="6">
    <source>
        <dbReference type="HAMAP-Rule" id="MF_01369"/>
    </source>
</evidence>
<organism evidence="8 9">
    <name type="scientific">Caldisphaera lagunensis (strain DSM 15908 / JCM 11604 / ANMR 0165 / IC-154)</name>
    <dbReference type="NCBI Taxonomy" id="1056495"/>
    <lineage>
        <taxon>Archaea</taxon>
        <taxon>Thermoproteota</taxon>
        <taxon>Thermoprotei</taxon>
        <taxon>Acidilobales</taxon>
        <taxon>Caldisphaeraceae</taxon>
        <taxon>Caldisphaera</taxon>
    </lineage>
</organism>
<dbReference type="PROSITE" id="PS00050">
    <property type="entry name" value="RIBOSOMAL_L23"/>
    <property type="match status" value="1"/>
</dbReference>
<dbReference type="GO" id="GO:0003735">
    <property type="term" value="F:structural constituent of ribosome"/>
    <property type="evidence" value="ECO:0007669"/>
    <property type="project" value="UniProtKB-UniRule"/>
</dbReference>
<dbReference type="InterPro" id="IPR013025">
    <property type="entry name" value="Ribosomal_uL23-like"/>
</dbReference>
<dbReference type="SUPFAM" id="SSF54189">
    <property type="entry name" value="Ribosomal proteins S24e, L23 and L15e"/>
    <property type="match status" value="1"/>
</dbReference>
<dbReference type="FunFam" id="3.30.70.330:FF:000532">
    <property type="entry name" value="50S ribosomal protein L23"/>
    <property type="match status" value="1"/>
</dbReference>
<evidence type="ECO:0000313" key="8">
    <source>
        <dbReference type="EMBL" id="AFZ70421.1"/>
    </source>
</evidence>
<dbReference type="Pfam" id="PF00276">
    <property type="entry name" value="Ribosomal_L23"/>
    <property type="match status" value="1"/>
</dbReference>
<evidence type="ECO:0000256" key="5">
    <source>
        <dbReference type="ARBA" id="ARBA00023274"/>
    </source>
</evidence>
<accession>L0A973</accession>
<dbReference type="HOGENOM" id="CLU_037562_4_2_2"/>
<comment type="subunit">
    <text evidence="6">Part of the 50S ribosomal subunit. Contacts protein L29.</text>
</comment>
<keyword evidence="3 6" id="KW-0694">RNA-binding</keyword>
<dbReference type="HAMAP" id="MF_01369_A">
    <property type="entry name" value="Ribosomal_uL23_A"/>
    <property type="match status" value="1"/>
</dbReference>
<dbReference type="AlphaFoldDB" id="L0A973"/>
<dbReference type="GO" id="GO:0006412">
    <property type="term" value="P:translation"/>
    <property type="evidence" value="ECO:0007669"/>
    <property type="project" value="UniProtKB-UniRule"/>
</dbReference>
<dbReference type="NCBIfam" id="NF011118">
    <property type="entry name" value="PRK14548.1"/>
    <property type="match status" value="1"/>
</dbReference>
<evidence type="ECO:0000256" key="2">
    <source>
        <dbReference type="ARBA" id="ARBA00022730"/>
    </source>
</evidence>
<dbReference type="InterPro" id="IPR012678">
    <property type="entry name" value="Ribosomal_uL23/eL15/eS24_sf"/>
</dbReference>
<dbReference type="EMBL" id="CP003378">
    <property type="protein sequence ID" value="AFZ70421.1"/>
    <property type="molecule type" value="Genomic_DNA"/>
</dbReference>
<sequence>MSEMEVILRIVMSEKASRLMEESNTLTFIVSRDANKQKIKEAIESLYNVKVESVNTLITPKGEKKAYVKLSKEYKAADIATKFGLL</sequence>
<comment type="function">
    <text evidence="6">Binds to 23S rRNA. One of the proteins that surrounds the polypeptide exit tunnel on the outside of the ribosome.</text>
</comment>
<gene>
    <name evidence="6" type="primary">rpl23</name>
    <name evidence="8" type="ordered locus">Calag_0672</name>
</gene>
<evidence type="ECO:0000256" key="7">
    <source>
        <dbReference type="RuleBase" id="RU003934"/>
    </source>
</evidence>
<dbReference type="GO" id="GO:1990904">
    <property type="term" value="C:ribonucleoprotein complex"/>
    <property type="evidence" value="ECO:0007669"/>
    <property type="project" value="UniProtKB-KW"/>
</dbReference>
<dbReference type="InParanoid" id="L0A973"/>
<dbReference type="GO" id="GO:0005840">
    <property type="term" value="C:ribosome"/>
    <property type="evidence" value="ECO:0007669"/>
    <property type="project" value="UniProtKB-UniRule"/>
</dbReference>